<evidence type="ECO:0000256" key="1">
    <source>
        <dbReference type="SAM" id="MobiDB-lite"/>
    </source>
</evidence>
<proteinExistence type="predicted"/>
<dbReference type="PANTHER" id="PTHR30336:SF4">
    <property type="entry name" value="ENVELOPE BIOGENESIS FACTOR ELYC"/>
    <property type="match status" value="1"/>
</dbReference>
<dbReference type="Gene3D" id="3.40.50.620">
    <property type="entry name" value="HUPs"/>
    <property type="match status" value="1"/>
</dbReference>
<name>A0A9X1P111_9HYPH</name>
<organism evidence="4 5">
    <name type="scientific">Jiella avicenniae</name>
    <dbReference type="NCBI Taxonomy" id="2907202"/>
    <lineage>
        <taxon>Bacteria</taxon>
        <taxon>Pseudomonadati</taxon>
        <taxon>Pseudomonadota</taxon>
        <taxon>Alphaproteobacteria</taxon>
        <taxon>Hyphomicrobiales</taxon>
        <taxon>Aurantimonadaceae</taxon>
        <taxon>Jiella</taxon>
    </lineage>
</organism>
<evidence type="ECO:0000256" key="2">
    <source>
        <dbReference type="SAM" id="Phobius"/>
    </source>
</evidence>
<dbReference type="AlphaFoldDB" id="A0A9X1P111"/>
<evidence type="ECO:0000259" key="3">
    <source>
        <dbReference type="Pfam" id="PF02698"/>
    </source>
</evidence>
<feature type="region of interest" description="Disordered" evidence="1">
    <location>
        <begin position="277"/>
        <end position="300"/>
    </location>
</feature>
<dbReference type="CDD" id="cd06259">
    <property type="entry name" value="YdcF-like"/>
    <property type="match status" value="1"/>
</dbReference>
<feature type="domain" description="DUF218" evidence="3">
    <location>
        <begin position="96"/>
        <end position="262"/>
    </location>
</feature>
<keyword evidence="2" id="KW-0812">Transmembrane</keyword>
<dbReference type="InterPro" id="IPR014729">
    <property type="entry name" value="Rossmann-like_a/b/a_fold"/>
</dbReference>
<dbReference type="EMBL" id="JAJUWU010000004">
    <property type="protein sequence ID" value="MCE7027306.1"/>
    <property type="molecule type" value="Genomic_DNA"/>
</dbReference>
<dbReference type="Pfam" id="PF02698">
    <property type="entry name" value="DUF218"/>
    <property type="match status" value="1"/>
</dbReference>
<dbReference type="InterPro" id="IPR003848">
    <property type="entry name" value="DUF218"/>
</dbReference>
<sequence>MVRAICPRWTVPEYQALFFYVAKLGWFVVQPLVAILLLAALGLVLAWLGRRRFGPSLVVLALVLLAVVSLSPLGLVMTAALEDRFPRPELPERVAGIVVLGGAFDTRIARTRGNTEFNDAADRVTEALILARRYPEAKVIFSGGDASILAEDVPETLSARDFFLGAGLSPNRLILDGKARDTFENAVYAKELAAPKPGETWLLITSAFHMPRAVGCFRQAGFPVLPYPVDYRTPAGTEVLRPSTASIRNVEKVHFAIREYLGLLAYRLQGRTDALFPAPRAGDGAPIPEASGSPASGTAG</sequence>
<dbReference type="GO" id="GO:0005886">
    <property type="term" value="C:plasma membrane"/>
    <property type="evidence" value="ECO:0007669"/>
    <property type="project" value="TreeGrafter"/>
</dbReference>
<protein>
    <submittedName>
        <fullName evidence="4">YdcF family protein</fullName>
    </submittedName>
</protein>
<keyword evidence="2" id="KW-1133">Transmembrane helix</keyword>
<dbReference type="Proteomes" id="UP001139035">
    <property type="component" value="Unassembled WGS sequence"/>
</dbReference>
<evidence type="ECO:0000313" key="5">
    <source>
        <dbReference type="Proteomes" id="UP001139035"/>
    </source>
</evidence>
<evidence type="ECO:0000313" key="4">
    <source>
        <dbReference type="EMBL" id="MCE7027306.1"/>
    </source>
</evidence>
<keyword evidence="2" id="KW-0472">Membrane</keyword>
<dbReference type="GO" id="GO:0000270">
    <property type="term" value="P:peptidoglycan metabolic process"/>
    <property type="evidence" value="ECO:0007669"/>
    <property type="project" value="TreeGrafter"/>
</dbReference>
<feature type="transmembrane region" description="Helical" evidence="2">
    <location>
        <begin position="57"/>
        <end position="81"/>
    </location>
</feature>
<comment type="caution">
    <text evidence="4">The sequence shown here is derived from an EMBL/GenBank/DDBJ whole genome shotgun (WGS) entry which is preliminary data.</text>
</comment>
<dbReference type="InterPro" id="IPR051599">
    <property type="entry name" value="Cell_Envelope_Assoc"/>
</dbReference>
<accession>A0A9X1P111</accession>
<feature type="transmembrane region" description="Helical" evidence="2">
    <location>
        <begin position="24"/>
        <end position="48"/>
    </location>
</feature>
<dbReference type="PANTHER" id="PTHR30336">
    <property type="entry name" value="INNER MEMBRANE PROTEIN, PROBABLE PERMEASE"/>
    <property type="match status" value="1"/>
</dbReference>
<dbReference type="GO" id="GO:0043164">
    <property type="term" value="P:Gram-negative-bacterium-type cell wall biogenesis"/>
    <property type="evidence" value="ECO:0007669"/>
    <property type="project" value="TreeGrafter"/>
</dbReference>
<keyword evidence="5" id="KW-1185">Reference proteome</keyword>
<dbReference type="RefSeq" id="WP_233718034.1">
    <property type="nucleotide sequence ID" value="NZ_JAJUWU010000004.1"/>
</dbReference>
<gene>
    <name evidence="4" type="ORF">LZD57_04815</name>
</gene>
<reference evidence="4" key="1">
    <citation type="submission" date="2022-01" db="EMBL/GenBank/DDBJ databases">
        <title>Jiella avicenniae sp. nov., a novel endophytic bacterium isolated from bark of Avicennia marina.</title>
        <authorList>
            <person name="Tuo L."/>
        </authorList>
    </citation>
    <scope>NUCLEOTIDE SEQUENCE</scope>
    <source>
        <strain evidence="4">CBK1P-4</strain>
    </source>
</reference>